<feature type="signal peptide" evidence="3">
    <location>
        <begin position="1"/>
        <end position="17"/>
    </location>
</feature>
<evidence type="ECO:0000256" key="2">
    <source>
        <dbReference type="SAM" id="MobiDB-lite"/>
    </source>
</evidence>
<dbReference type="EMBL" id="RCCI01000004">
    <property type="protein sequence ID" value="RLJ67574.1"/>
    <property type="molecule type" value="Genomic_DNA"/>
</dbReference>
<dbReference type="Proteomes" id="UP000268908">
    <property type="component" value="Unassembled WGS sequence"/>
</dbReference>
<name>A0A497XIA9_9PROT</name>
<feature type="region of interest" description="Disordered" evidence="2">
    <location>
        <begin position="127"/>
        <end position="150"/>
    </location>
</feature>
<dbReference type="Gene3D" id="3.90.10.10">
    <property type="entry name" value="Cytochrome C3"/>
    <property type="match status" value="1"/>
</dbReference>
<dbReference type="InterPro" id="IPR051829">
    <property type="entry name" value="Multiheme_Cytochr_ET"/>
</dbReference>
<feature type="compositionally biased region" description="Polar residues" evidence="2">
    <location>
        <begin position="135"/>
        <end position="148"/>
    </location>
</feature>
<dbReference type="InterPro" id="IPR036280">
    <property type="entry name" value="Multihaem_cyt_sf"/>
</dbReference>
<evidence type="ECO:0000313" key="5">
    <source>
        <dbReference type="Proteomes" id="UP000268908"/>
    </source>
</evidence>
<dbReference type="OrthoDB" id="9805828at2"/>
<evidence type="ECO:0000256" key="1">
    <source>
        <dbReference type="ARBA" id="ARBA00022729"/>
    </source>
</evidence>
<comment type="caution">
    <text evidence="4">The sequence shown here is derived from an EMBL/GenBank/DDBJ whole genome shotgun (WGS) entry which is preliminary data.</text>
</comment>
<evidence type="ECO:0000256" key="3">
    <source>
        <dbReference type="SAM" id="SignalP"/>
    </source>
</evidence>
<feature type="chain" id="PRO_5019758345" evidence="3">
    <location>
        <begin position="18"/>
        <end position="282"/>
    </location>
</feature>
<gene>
    <name evidence="4" type="ORF">DFR35_0121</name>
</gene>
<dbReference type="PANTHER" id="PTHR35038">
    <property type="entry name" value="DISSIMILATORY SULFITE REDUCTASE SIRA"/>
    <property type="match status" value="1"/>
</dbReference>
<sequence length="282" mass="31296">MLRWILVAAVIAASVWAAMSGTGVQTLPQANAGDHAGQHLRAIYSPLHFKPAIASATDAQCLVCHREVLEDKVRAISPAGVKAAESKAWYQQISTYQGEQDTFHRRHLVTPMARQLMNLKCNTCHEGHDPRDEAQGSSATSAPQSDNGFTLRKQVNPETSCLKCHGQMNWPVMIGLTGPWTQVRDTFQNNCLSCHSAIRTNRHQVDYLNAEAIEKAAGVEKTGGDVCYGCHGGRPWYRISYPYARNPWPGMPEGTPEWARLRPRHSEMRFLIQSATSKPAEH</sequence>
<dbReference type="PANTHER" id="PTHR35038:SF8">
    <property type="entry name" value="C-TYPE POLYHEME CYTOCHROME OMCC"/>
    <property type="match status" value="1"/>
</dbReference>
<dbReference type="AlphaFoldDB" id="A0A497XIA9"/>
<accession>A0A497XIA9</accession>
<keyword evidence="1 3" id="KW-0732">Signal</keyword>
<keyword evidence="5" id="KW-1185">Reference proteome</keyword>
<dbReference type="RefSeq" id="WP_121239554.1">
    <property type="nucleotide sequence ID" value="NZ_BHVV01000001.1"/>
</dbReference>
<dbReference type="GO" id="GO:0016491">
    <property type="term" value="F:oxidoreductase activity"/>
    <property type="evidence" value="ECO:0007669"/>
    <property type="project" value="TreeGrafter"/>
</dbReference>
<protein>
    <submittedName>
        <fullName evidence="4">Doubled CXXCH motif protein</fullName>
    </submittedName>
</protein>
<organism evidence="4 5">
    <name type="scientific">Sulfurisoma sediminicola</name>
    <dbReference type="NCBI Taxonomy" id="1381557"/>
    <lineage>
        <taxon>Bacteria</taxon>
        <taxon>Pseudomonadati</taxon>
        <taxon>Pseudomonadota</taxon>
        <taxon>Betaproteobacteria</taxon>
        <taxon>Nitrosomonadales</taxon>
        <taxon>Sterolibacteriaceae</taxon>
        <taxon>Sulfurisoma</taxon>
    </lineage>
</organism>
<proteinExistence type="predicted"/>
<dbReference type="SUPFAM" id="SSF48695">
    <property type="entry name" value="Multiheme cytochromes"/>
    <property type="match status" value="1"/>
</dbReference>
<reference evidence="4 5" key="1">
    <citation type="submission" date="2018-10" db="EMBL/GenBank/DDBJ databases">
        <title>Genomic Encyclopedia of Type Strains, Phase IV (KMG-IV): sequencing the most valuable type-strain genomes for metagenomic binning, comparative biology and taxonomic classification.</title>
        <authorList>
            <person name="Goeker M."/>
        </authorList>
    </citation>
    <scope>NUCLEOTIDE SEQUENCE [LARGE SCALE GENOMIC DNA]</scope>
    <source>
        <strain evidence="4 5">DSM 26916</strain>
    </source>
</reference>
<evidence type="ECO:0000313" key="4">
    <source>
        <dbReference type="EMBL" id="RLJ67574.1"/>
    </source>
</evidence>